<protein>
    <recommendedName>
        <fullName evidence="1">VOC domain-containing protein</fullName>
    </recommendedName>
</protein>
<evidence type="ECO:0000259" key="1">
    <source>
        <dbReference type="PROSITE" id="PS51819"/>
    </source>
</evidence>
<proteinExistence type="predicted"/>
<dbReference type="Pfam" id="PF00903">
    <property type="entry name" value="Glyoxalase"/>
    <property type="match status" value="1"/>
</dbReference>
<dbReference type="EMBL" id="JASFZW010000003">
    <property type="protein sequence ID" value="KAK2079287.1"/>
    <property type="molecule type" value="Genomic_DNA"/>
</dbReference>
<dbReference type="PANTHER" id="PTHR21366:SF22">
    <property type="entry name" value="VOC DOMAIN-CONTAINING PROTEIN"/>
    <property type="match status" value="1"/>
</dbReference>
<sequence>MSCAKNALCFQKVANTSPLTGGWVFGGSNVARQAADKKPQSKLAAASATRIVSSRTLSSQSKSSSPQHVALICQSLEAALSFYEGTLGLELNSGRPDTKLPYRGAWLTIGSEMLHLLELPIADPAAIDRVLPIAVPDLTAVEARLRAQAIPFTSSNIGEGRTLILRDPEGHCVTLTQAVGRP</sequence>
<dbReference type="AlphaFoldDB" id="A0AAD9INJ1"/>
<dbReference type="Gene3D" id="3.10.180.10">
    <property type="entry name" value="2,3-Dihydroxybiphenyl 1,2-Dioxygenase, domain 1"/>
    <property type="match status" value="1"/>
</dbReference>
<gene>
    <name evidence="2" type="ORF">QBZ16_002978</name>
</gene>
<evidence type="ECO:0000313" key="2">
    <source>
        <dbReference type="EMBL" id="KAK2079287.1"/>
    </source>
</evidence>
<dbReference type="InterPro" id="IPR029068">
    <property type="entry name" value="Glyas_Bleomycin-R_OHBP_Dase"/>
</dbReference>
<dbReference type="PROSITE" id="PS51819">
    <property type="entry name" value="VOC"/>
    <property type="match status" value="1"/>
</dbReference>
<dbReference type="InterPro" id="IPR050383">
    <property type="entry name" value="GlyoxalaseI/FosfomycinResist"/>
</dbReference>
<dbReference type="InterPro" id="IPR037523">
    <property type="entry name" value="VOC_core"/>
</dbReference>
<evidence type="ECO:0000313" key="3">
    <source>
        <dbReference type="Proteomes" id="UP001255856"/>
    </source>
</evidence>
<name>A0AAD9INJ1_PROWI</name>
<dbReference type="InterPro" id="IPR004360">
    <property type="entry name" value="Glyas_Fos-R_dOase_dom"/>
</dbReference>
<keyword evidence="3" id="KW-1185">Reference proteome</keyword>
<organism evidence="2 3">
    <name type="scientific">Prototheca wickerhamii</name>
    <dbReference type="NCBI Taxonomy" id="3111"/>
    <lineage>
        <taxon>Eukaryota</taxon>
        <taxon>Viridiplantae</taxon>
        <taxon>Chlorophyta</taxon>
        <taxon>core chlorophytes</taxon>
        <taxon>Trebouxiophyceae</taxon>
        <taxon>Chlorellales</taxon>
        <taxon>Chlorellaceae</taxon>
        <taxon>Prototheca</taxon>
    </lineage>
</organism>
<comment type="caution">
    <text evidence="2">The sequence shown here is derived from an EMBL/GenBank/DDBJ whole genome shotgun (WGS) entry which is preliminary data.</text>
</comment>
<reference evidence="2" key="1">
    <citation type="submission" date="2021-01" db="EMBL/GenBank/DDBJ databases">
        <authorList>
            <person name="Eckstrom K.M.E."/>
        </authorList>
    </citation>
    <scope>NUCLEOTIDE SEQUENCE</scope>
    <source>
        <strain evidence="2">UVCC 0001</strain>
    </source>
</reference>
<feature type="domain" description="VOC" evidence="1">
    <location>
        <begin position="65"/>
        <end position="178"/>
    </location>
</feature>
<accession>A0AAD9INJ1</accession>
<dbReference type="Proteomes" id="UP001255856">
    <property type="component" value="Unassembled WGS sequence"/>
</dbReference>
<dbReference type="SUPFAM" id="SSF54593">
    <property type="entry name" value="Glyoxalase/Bleomycin resistance protein/Dihydroxybiphenyl dioxygenase"/>
    <property type="match status" value="1"/>
</dbReference>
<dbReference type="PANTHER" id="PTHR21366">
    <property type="entry name" value="GLYOXALASE FAMILY PROTEIN"/>
    <property type="match status" value="1"/>
</dbReference>